<name>A0AAD8L0S6_TARER</name>
<dbReference type="SMART" id="SM00353">
    <property type="entry name" value="HLH"/>
    <property type="match status" value="1"/>
</dbReference>
<evidence type="ECO:0000313" key="8">
    <source>
        <dbReference type="EMBL" id="KAK1430691.1"/>
    </source>
</evidence>
<dbReference type="EMBL" id="JAUHHV010000003">
    <property type="protein sequence ID" value="KAK1430691.1"/>
    <property type="molecule type" value="Genomic_DNA"/>
</dbReference>
<evidence type="ECO:0000256" key="5">
    <source>
        <dbReference type="ARBA" id="ARBA00023242"/>
    </source>
</evidence>
<dbReference type="PANTHER" id="PTHR46684:SF16">
    <property type="entry name" value="TRANSCRIPTION FACTOR BHLH67-LIKE ISOFORM X2"/>
    <property type="match status" value="1"/>
</dbReference>
<proteinExistence type="predicted"/>
<evidence type="ECO:0000256" key="2">
    <source>
        <dbReference type="ARBA" id="ARBA00023015"/>
    </source>
</evidence>
<dbReference type="Proteomes" id="UP001229421">
    <property type="component" value="Unassembled WGS sequence"/>
</dbReference>
<evidence type="ECO:0000256" key="6">
    <source>
        <dbReference type="SAM" id="MobiDB-lite"/>
    </source>
</evidence>
<dbReference type="Gene3D" id="4.10.280.10">
    <property type="entry name" value="Helix-loop-helix DNA-binding domain"/>
    <property type="match status" value="1"/>
</dbReference>
<keyword evidence="9" id="KW-1185">Reference proteome</keyword>
<feature type="compositionally biased region" description="Polar residues" evidence="6">
    <location>
        <begin position="29"/>
        <end position="50"/>
    </location>
</feature>
<feature type="region of interest" description="Disordered" evidence="6">
    <location>
        <begin position="29"/>
        <end position="72"/>
    </location>
</feature>
<dbReference type="GO" id="GO:0045893">
    <property type="term" value="P:positive regulation of DNA-templated transcription"/>
    <property type="evidence" value="ECO:0007669"/>
    <property type="project" value="TreeGrafter"/>
</dbReference>
<protein>
    <recommendedName>
        <fullName evidence="7">BHLH domain-containing protein</fullName>
    </recommendedName>
</protein>
<sequence length="291" mass="33089">MEMGLESTTFCNKLLNSSFNCHETTTLFPRNHIPTTSNSSPETITQPNRNPENDQKLAVEGGGGRRRKKRRVCKKKEVVEAQRMSHIVVERNRRKQMNQHLAVLRSLLPETYVQRGDQASIIGGAIEFVKELEHLLQSLEAQRFLLTQQNQNATILDQNGNFATTLITKESEIPKVPFGFHKLFSNPQYTWSQVSNKNTSKSKATMADIEVNLVQTHANLRILSRKRLTLLSKIIVFLQSCHLSILHLNVITLDPLVLYSISLKVEEGCWLNSADEIADAVHQMLLAWNYS</sequence>
<dbReference type="GO" id="GO:0003677">
    <property type="term" value="F:DNA binding"/>
    <property type="evidence" value="ECO:0007669"/>
    <property type="project" value="UniProtKB-KW"/>
</dbReference>
<keyword evidence="4" id="KW-0804">Transcription</keyword>
<feature type="domain" description="BHLH" evidence="7">
    <location>
        <begin position="81"/>
        <end position="132"/>
    </location>
</feature>
<evidence type="ECO:0000256" key="4">
    <source>
        <dbReference type="ARBA" id="ARBA00023163"/>
    </source>
</evidence>
<dbReference type="Pfam" id="PF00010">
    <property type="entry name" value="HLH"/>
    <property type="match status" value="1"/>
</dbReference>
<evidence type="ECO:0000259" key="7">
    <source>
        <dbReference type="PROSITE" id="PS50888"/>
    </source>
</evidence>
<dbReference type="SUPFAM" id="SSF47459">
    <property type="entry name" value="HLH, helix-loop-helix DNA-binding domain"/>
    <property type="match status" value="1"/>
</dbReference>
<dbReference type="PANTHER" id="PTHR46684">
    <property type="entry name" value="TRANSCRIPTION FACTOR FAMA"/>
    <property type="match status" value="1"/>
</dbReference>
<comment type="subcellular location">
    <subcellularLocation>
        <location evidence="1">Nucleus</location>
    </subcellularLocation>
</comment>
<dbReference type="GO" id="GO:0003700">
    <property type="term" value="F:DNA-binding transcription factor activity"/>
    <property type="evidence" value="ECO:0007669"/>
    <property type="project" value="InterPro"/>
</dbReference>
<dbReference type="InterPro" id="IPR044283">
    <property type="entry name" value="FAMA/SPEECHLESS/MUTE-like"/>
</dbReference>
<organism evidence="8 9">
    <name type="scientific">Tagetes erecta</name>
    <name type="common">African marigold</name>
    <dbReference type="NCBI Taxonomy" id="13708"/>
    <lineage>
        <taxon>Eukaryota</taxon>
        <taxon>Viridiplantae</taxon>
        <taxon>Streptophyta</taxon>
        <taxon>Embryophyta</taxon>
        <taxon>Tracheophyta</taxon>
        <taxon>Spermatophyta</taxon>
        <taxon>Magnoliopsida</taxon>
        <taxon>eudicotyledons</taxon>
        <taxon>Gunneridae</taxon>
        <taxon>Pentapetalae</taxon>
        <taxon>asterids</taxon>
        <taxon>campanulids</taxon>
        <taxon>Asterales</taxon>
        <taxon>Asteraceae</taxon>
        <taxon>Asteroideae</taxon>
        <taxon>Heliantheae alliance</taxon>
        <taxon>Tageteae</taxon>
        <taxon>Tagetes</taxon>
    </lineage>
</organism>
<keyword evidence="2" id="KW-0805">Transcription regulation</keyword>
<evidence type="ECO:0000256" key="3">
    <source>
        <dbReference type="ARBA" id="ARBA00023125"/>
    </source>
</evidence>
<dbReference type="GO" id="GO:0046983">
    <property type="term" value="F:protein dimerization activity"/>
    <property type="evidence" value="ECO:0007669"/>
    <property type="project" value="InterPro"/>
</dbReference>
<dbReference type="InterPro" id="IPR011598">
    <property type="entry name" value="bHLH_dom"/>
</dbReference>
<dbReference type="AlphaFoldDB" id="A0AAD8L0S6"/>
<comment type="caution">
    <text evidence="8">The sequence shown here is derived from an EMBL/GenBank/DDBJ whole genome shotgun (WGS) entry which is preliminary data.</text>
</comment>
<evidence type="ECO:0000313" key="9">
    <source>
        <dbReference type="Proteomes" id="UP001229421"/>
    </source>
</evidence>
<keyword evidence="5" id="KW-0539">Nucleus</keyword>
<keyword evidence="3" id="KW-0238">DNA-binding</keyword>
<dbReference type="GO" id="GO:0010052">
    <property type="term" value="P:guard cell differentiation"/>
    <property type="evidence" value="ECO:0007669"/>
    <property type="project" value="InterPro"/>
</dbReference>
<reference evidence="8" key="1">
    <citation type="journal article" date="2023" name="bioRxiv">
        <title>Improved chromosome-level genome assembly for marigold (Tagetes erecta).</title>
        <authorList>
            <person name="Jiang F."/>
            <person name="Yuan L."/>
            <person name="Wang S."/>
            <person name="Wang H."/>
            <person name="Xu D."/>
            <person name="Wang A."/>
            <person name="Fan W."/>
        </authorList>
    </citation>
    <scope>NUCLEOTIDE SEQUENCE</scope>
    <source>
        <strain evidence="8">WSJ</strain>
        <tissue evidence="8">Leaf</tissue>
    </source>
</reference>
<dbReference type="InterPro" id="IPR036638">
    <property type="entry name" value="HLH_DNA-bd_sf"/>
</dbReference>
<dbReference type="GO" id="GO:0005634">
    <property type="term" value="C:nucleus"/>
    <property type="evidence" value="ECO:0007669"/>
    <property type="project" value="UniProtKB-SubCell"/>
</dbReference>
<dbReference type="PROSITE" id="PS50888">
    <property type="entry name" value="BHLH"/>
    <property type="match status" value="1"/>
</dbReference>
<accession>A0AAD8L0S6</accession>
<evidence type="ECO:0000256" key="1">
    <source>
        <dbReference type="ARBA" id="ARBA00004123"/>
    </source>
</evidence>
<gene>
    <name evidence="8" type="ORF">QVD17_13626</name>
</gene>